<dbReference type="EMBL" id="JAIQCV010000007">
    <property type="protein sequence ID" value="KAH1083793.1"/>
    <property type="molecule type" value="Genomic_DNA"/>
</dbReference>
<evidence type="ECO:0000313" key="2">
    <source>
        <dbReference type="Proteomes" id="UP000828251"/>
    </source>
</evidence>
<dbReference type="AlphaFoldDB" id="A0A9D3VJ10"/>
<protein>
    <submittedName>
        <fullName evidence="1">Uncharacterized protein</fullName>
    </submittedName>
</protein>
<evidence type="ECO:0000313" key="1">
    <source>
        <dbReference type="EMBL" id="KAH1083793.1"/>
    </source>
</evidence>
<comment type="caution">
    <text evidence="1">The sequence shown here is derived from an EMBL/GenBank/DDBJ whole genome shotgun (WGS) entry which is preliminary data.</text>
</comment>
<organism evidence="1 2">
    <name type="scientific">Gossypium stocksii</name>
    <dbReference type="NCBI Taxonomy" id="47602"/>
    <lineage>
        <taxon>Eukaryota</taxon>
        <taxon>Viridiplantae</taxon>
        <taxon>Streptophyta</taxon>
        <taxon>Embryophyta</taxon>
        <taxon>Tracheophyta</taxon>
        <taxon>Spermatophyta</taxon>
        <taxon>Magnoliopsida</taxon>
        <taxon>eudicotyledons</taxon>
        <taxon>Gunneridae</taxon>
        <taxon>Pentapetalae</taxon>
        <taxon>rosids</taxon>
        <taxon>malvids</taxon>
        <taxon>Malvales</taxon>
        <taxon>Malvaceae</taxon>
        <taxon>Malvoideae</taxon>
        <taxon>Gossypium</taxon>
    </lineage>
</organism>
<name>A0A9D3VJ10_9ROSI</name>
<sequence>MSQTLGVGSLQHIGYRTHGQRLLKPNQMMRKMTMLKEVIWFYLPRQLHHKTLSFRPRLQLSSAQLGHCEMTLAHYEM</sequence>
<gene>
    <name evidence="1" type="ORF">J1N35_023554</name>
</gene>
<proteinExistence type="predicted"/>
<accession>A0A9D3VJ10</accession>
<keyword evidence="2" id="KW-1185">Reference proteome</keyword>
<dbReference type="Proteomes" id="UP000828251">
    <property type="component" value="Unassembled WGS sequence"/>
</dbReference>
<reference evidence="1 2" key="1">
    <citation type="journal article" date="2021" name="Plant Biotechnol. J.">
        <title>Multi-omics assisted identification of the key and species-specific regulatory components of drought-tolerant mechanisms in Gossypium stocksii.</title>
        <authorList>
            <person name="Yu D."/>
            <person name="Ke L."/>
            <person name="Zhang D."/>
            <person name="Wu Y."/>
            <person name="Sun Y."/>
            <person name="Mei J."/>
            <person name="Sun J."/>
            <person name="Sun Y."/>
        </authorList>
    </citation>
    <scope>NUCLEOTIDE SEQUENCE [LARGE SCALE GENOMIC DNA]</scope>
    <source>
        <strain evidence="2">cv. E1</strain>
        <tissue evidence="1">Leaf</tissue>
    </source>
</reference>